<name>A0A453J3L3_AEGTS</name>
<dbReference type="Gramene" id="AET4Gv20781600.8">
    <property type="protein sequence ID" value="AET4Gv20781600.8"/>
    <property type="gene ID" value="AET4Gv20781600"/>
</dbReference>
<dbReference type="EnsemblPlants" id="AET4Gv20781600.8">
    <property type="protein sequence ID" value="AET4Gv20781600.8"/>
    <property type="gene ID" value="AET4Gv20781600"/>
</dbReference>
<evidence type="ECO:0000313" key="1">
    <source>
        <dbReference type="EnsemblPlants" id="AET4Gv20781600.8"/>
    </source>
</evidence>
<proteinExistence type="predicted"/>
<dbReference type="Gramene" id="AET4Gv20781600.6">
    <property type="protein sequence ID" value="AET4Gv20781600.6"/>
    <property type="gene ID" value="AET4Gv20781600"/>
</dbReference>
<keyword evidence="2" id="KW-1185">Reference proteome</keyword>
<organism evidence="1 2">
    <name type="scientific">Aegilops tauschii subsp. strangulata</name>
    <name type="common">Goatgrass</name>
    <dbReference type="NCBI Taxonomy" id="200361"/>
    <lineage>
        <taxon>Eukaryota</taxon>
        <taxon>Viridiplantae</taxon>
        <taxon>Streptophyta</taxon>
        <taxon>Embryophyta</taxon>
        <taxon>Tracheophyta</taxon>
        <taxon>Spermatophyta</taxon>
        <taxon>Magnoliopsida</taxon>
        <taxon>Liliopsida</taxon>
        <taxon>Poales</taxon>
        <taxon>Poaceae</taxon>
        <taxon>BOP clade</taxon>
        <taxon>Pooideae</taxon>
        <taxon>Triticodae</taxon>
        <taxon>Triticeae</taxon>
        <taxon>Triticinae</taxon>
        <taxon>Aegilops</taxon>
    </lineage>
</organism>
<dbReference type="AlphaFoldDB" id="A0A453J3L3"/>
<evidence type="ECO:0000313" key="2">
    <source>
        <dbReference type="Proteomes" id="UP000015105"/>
    </source>
</evidence>
<accession>A0A453J3L3</accession>
<sequence>PTHRFARIAAAAPDLPIDLLASPPPPPRHPTLARPLVLRAAPSSTAEELLPRLQPRRRRLVHCLGVGEEATLQFWSRPAVLLPPPATPVQIDTLVLPRLQATAGEKMEGTRGESELPAYEQSRVRLVADMNWLKNLAMTHREMTYLSEHIHIKLEFLPHKQTLIVSHTYTSCVFL</sequence>
<reference evidence="1" key="4">
    <citation type="submission" date="2019-03" db="UniProtKB">
        <authorList>
            <consortium name="EnsemblPlants"/>
        </authorList>
    </citation>
    <scope>IDENTIFICATION</scope>
</reference>
<reference evidence="1" key="5">
    <citation type="journal article" date="2021" name="G3 (Bethesda)">
        <title>Aegilops tauschii genome assembly Aet v5.0 features greater sequence contiguity and improved annotation.</title>
        <authorList>
            <person name="Wang L."/>
            <person name="Zhu T."/>
            <person name="Rodriguez J.C."/>
            <person name="Deal K.R."/>
            <person name="Dubcovsky J."/>
            <person name="McGuire P.E."/>
            <person name="Lux T."/>
            <person name="Spannagl M."/>
            <person name="Mayer K.F.X."/>
            <person name="Baldrich P."/>
            <person name="Meyers B.C."/>
            <person name="Huo N."/>
            <person name="Gu Y.Q."/>
            <person name="Zhou H."/>
            <person name="Devos K.M."/>
            <person name="Bennetzen J.L."/>
            <person name="Unver T."/>
            <person name="Budak H."/>
            <person name="Gulick P.J."/>
            <person name="Galiba G."/>
            <person name="Kalapos B."/>
            <person name="Nelson D.R."/>
            <person name="Li P."/>
            <person name="You F.M."/>
            <person name="Luo M.C."/>
            <person name="Dvorak J."/>
        </authorList>
    </citation>
    <scope>NUCLEOTIDE SEQUENCE [LARGE SCALE GENOMIC DNA]</scope>
    <source>
        <strain evidence="1">cv. AL8/78</strain>
    </source>
</reference>
<dbReference type="Proteomes" id="UP000015105">
    <property type="component" value="Chromosome 4D"/>
</dbReference>
<reference evidence="1" key="3">
    <citation type="journal article" date="2017" name="Nature">
        <title>Genome sequence of the progenitor of the wheat D genome Aegilops tauschii.</title>
        <authorList>
            <person name="Luo M.C."/>
            <person name="Gu Y.Q."/>
            <person name="Puiu D."/>
            <person name="Wang H."/>
            <person name="Twardziok S.O."/>
            <person name="Deal K.R."/>
            <person name="Huo N."/>
            <person name="Zhu T."/>
            <person name="Wang L."/>
            <person name="Wang Y."/>
            <person name="McGuire P.E."/>
            <person name="Liu S."/>
            <person name="Long H."/>
            <person name="Ramasamy R.K."/>
            <person name="Rodriguez J.C."/>
            <person name="Van S.L."/>
            <person name="Yuan L."/>
            <person name="Wang Z."/>
            <person name="Xia Z."/>
            <person name="Xiao L."/>
            <person name="Anderson O.D."/>
            <person name="Ouyang S."/>
            <person name="Liang Y."/>
            <person name="Zimin A.V."/>
            <person name="Pertea G."/>
            <person name="Qi P."/>
            <person name="Bennetzen J.L."/>
            <person name="Dai X."/>
            <person name="Dawson M.W."/>
            <person name="Muller H.G."/>
            <person name="Kugler K."/>
            <person name="Rivarola-Duarte L."/>
            <person name="Spannagl M."/>
            <person name="Mayer K.F.X."/>
            <person name="Lu F.H."/>
            <person name="Bevan M.W."/>
            <person name="Leroy P."/>
            <person name="Li P."/>
            <person name="You F.M."/>
            <person name="Sun Q."/>
            <person name="Liu Z."/>
            <person name="Lyons E."/>
            <person name="Wicker T."/>
            <person name="Salzberg S.L."/>
            <person name="Devos K.M."/>
            <person name="Dvorak J."/>
        </authorList>
    </citation>
    <scope>NUCLEOTIDE SEQUENCE [LARGE SCALE GENOMIC DNA]</scope>
    <source>
        <strain evidence="1">cv. AL8/78</strain>
    </source>
</reference>
<reference evidence="2" key="1">
    <citation type="journal article" date="2014" name="Science">
        <title>Ancient hybridizations among the ancestral genomes of bread wheat.</title>
        <authorList>
            <consortium name="International Wheat Genome Sequencing Consortium,"/>
            <person name="Marcussen T."/>
            <person name="Sandve S.R."/>
            <person name="Heier L."/>
            <person name="Spannagl M."/>
            <person name="Pfeifer M."/>
            <person name="Jakobsen K.S."/>
            <person name="Wulff B.B."/>
            <person name="Steuernagel B."/>
            <person name="Mayer K.F."/>
            <person name="Olsen O.A."/>
        </authorList>
    </citation>
    <scope>NUCLEOTIDE SEQUENCE [LARGE SCALE GENOMIC DNA]</scope>
    <source>
        <strain evidence="2">cv. AL8/78</strain>
    </source>
</reference>
<protein>
    <submittedName>
        <fullName evidence="1">Uncharacterized protein</fullName>
    </submittedName>
</protein>
<dbReference type="EnsemblPlants" id="AET4Gv20781600.6">
    <property type="protein sequence ID" value="AET4Gv20781600.6"/>
    <property type="gene ID" value="AET4Gv20781600"/>
</dbReference>
<reference evidence="2" key="2">
    <citation type="journal article" date="2017" name="Nat. Plants">
        <title>The Aegilops tauschii genome reveals multiple impacts of transposons.</title>
        <authorList>
            <person name="Zhao G."/>
            <person name="Zou C."/>
            <person name="Li K."/>
            <person name="Wang K."/>
            <person name="Li T."/>
            <person name="Gao L."/>
            <person name="Zhang X."/>
            <person name="Wang H."/>
            <person name="Yang Z."/>
            <person name="Liu X."/>
            <person name="Jiang W."/>
            <person name="Mao L."/>
            <person name="Kong X."/>
            <person name="Jiao Y."/>
            <person name="Jia J."/>
        </authorList>
    </citation>
    <scope>NUCLEOTIDE SEQUENCE [LARGE SCALE GENOMIC DNA]</scope>
    <source>
        <strain evidence="2">cv. AL8/78</strain>
    </source>
</reference>